<feature type="compositionally biased region" description="Basic and acidic residues" evidence="1">
    <location>
        <begin position="122"/>
        <end position="131"/>
    </location>
</feature>
<protein>
    <submittedName>
        <fullName evidence="2">Uncharacterized protein</fullName>
    </submittedName>
</protein>
<feature type="region of interest" description="Disordered" evidence="1">
    <location>
        <begin position="119"/>
        <end position="169"/>
    </location>
</feature>
<reference evidence="2 3" key="1">
    <citation type="submission" date="2023-06" db="EMBL/GenBank/DDBJ databases">
        <title>Black Yeasts Isolated from many extreme environments.</title>
        <authorList>
            <person name="Coleine C."/>
            <person name="Stajich J.E."/>
            <person name="Selbmann L."/>
        </authorList>
    </citation>
    <scope>NUCLEOTIDE SEQUENCE [LARGE SCALE GENOMIC DNA]</scope>
    <source>
        <strain evidence="2 3">CCFEE 5887</strain>
    </source>
</reference>
<evidence type="ECO:0000313" key="3">
    <source>
        <dbReference type="Proteomes" id="UP001345827"/>
    </source>
</evidence>
<evidence type="ECO:0000313" key="2">
    <source>
        <dbReference type="EMBL" id="KAK5531521.1"/>
    </source>
</evidence>
<keyword evidence="3" id="KW-1185">Reference proteome</keyword>
<dbReference type="AlphaFoldDB" id="A0AAV9Q2E2"/>
<proteinExistence type="predicted"/>
<feature type="region of interest" description="Disordered" evidence="1">
    <location>
        <begin position="1"/>
        <end position="25"/>
    </location>
</feature>
<comment type="caution">
    <text evidence="2">The sequence shown here is derived from an EMBL/GenBank/DDBJ whole genome shotgun (WGS) entry which is preliminary data.</text>
</comment>
<feature type="compositionally biased region" description="Polar residues" evidence="1">
    <location>
        <begin position="438"/>
        <end position="461"/>
    </location>
</feature>
<name>A0AAV9Q2E2_9PEZI</name>
<organism evidence="2 3">
    <name type="scientific">Vermiconidia calcicola</name>
    <dbReference type="NCBI Taxonomy" id="1690605"/>
    <lineage>
        <taxon>Eukaryota</taxon>
        <taxon>Fungi</taxon>
        <taxon>Dikarya</taxon>
        <taxon>Ascomycota</taxon>
        <taxon>Pezizomycotina</taxon>
        <taxon>Dothideomycetes</taxon>
        <taxon>Dothideomycetidae</taxon>
        <taxon>Mycosphaerellales</taxon>
        <taxon>Extremaceae</taxon>
        <taxon>Vermiconidia</taxon>
    </lineage>
</organism>
<accession>A0AAV9Q2E2</accession>
<dbReference type="Proteomes" id="UP001345827">
    <property type="component" value="Unassembled WGS sequence"/>
</dbReference>
<dbReference type="EMBL" id="JAXLQG010000017">
    <property type="protein sequence ID" value="KAK5531521.1"/>
    <property type="molecule type" value="Genomic_DNA"/>
</dbReference>
<evidence type="ECO:0000256" key="1">
    <source>
        <dbReference type="SAM" id="MobiDB-lite"/>
    </source>
</evidence>
<feature type="region of interest" description="Disordered" evidence="1">
    <location>
        <begin position="437"/>
        <end position="504"/>
    </location>
</feature>
<gene>
    <name evidence="2" type="ORF">LTR25_008630</name>
</gene>
<sequence>MPLLHGQAAHGQKRKRAPQDTIPPPVPQWKRAGFRSAEEAKIAFWDNLPGVPLCPSALKEFDRRYCLSVGPGCNRVARSTGRIAGRITRSTARRAAEVNPLVRQNIILEERTAQLKHFARRGGPDLHDLRGYPEPAEASPTMPRRKTPSRTPSGSNQSTSRGRASTSAYQPGFEKHLILHGIYPCGFRGLDGSRAPRPDNWGDIQQVMRQPRPSLSPSRFSDGAFEAYVQQNNEAIDEAGVMAKVFPILEGNSGMLSGIKRTFSSLAPLTDGTIVAAQPDVYDGARSDQLNQRVQDDLKPYIVPSSNDHAPILPNNFTELKGPTGTMAVVKRQACHNGAIGARAMQHLQSYGLPEPVYDNNTYTITSAFDGEHLHIYTTHHTAPASPGARPEYHMNQLGAFALTGDAEFCRRGMTAYRNSNVWTKERRDEFIEAANERSANLPQATSVETSGYSDPSTSTHLAAAIESETSTDELALDDVPVPNPAKRSRRGGPGTDSEARCDE</sequence>
<feature type="compositionally biased region" description="Polar residues" evidence="1">
    <location>
        <begin position="149"/>
        <end position="169"/>
    </location>
</feature>